<feature type="signal peptide" evidence="1">
    <location>
        <begin position="1"/>
        <end position="24"/>
    </location>
</feature>
<keyword evidence="1" id="KW-0732">Signal</keyword>
<gene>
    <name evidence="2" type="ORF">AVDCRST_MAG03-2310</name>
</gene>
<dbReference type="PRINTS" id="PR00313">
    <property type="entry name" value="CABNDNGRPT"/>
</dbReference>
<reference evidence="2" key="1">
    <citation type="submission" date="2020-02" db="EMBL/GenBank/DDBJ databases">
        <authorList>
            <person name="Meier V. D."/>
        </authorList>
    </citation>
    <scope>NUCLEOTIDE SEQUENCE</scope>
    <source>
        <strain evidence="2">AVDCRST_MAG03</strain>
    </source>
</reference>
<dbReference type="PROSITE" id="PS00330">
    <property type="entry name" value="HEMOLYSIN_CALCIUM"/>
    <property type="match status" value="1"/>
</dbReference>
<evidence type="ECO:0000256" key="1">
    <source>
        <dbReference type="SAM" id="SignalP"/>
    </source>
</evidence>
<organism evidence="2">
    <name type="scientific">uncultured Rubrobacteraceae bacterium</name>
    <dbReference type="NCBI Taxonomy" id="349277"/>
    <lineage>
        <taxon>Bacteria</taxon>
        <taxon>Bacillati</taxon>
        <taxon>Actinomycetota</taxon>
        <taxon>Rubrobacteria</taxon>
        <taxon>Rubrobacterales</taxon>
        <taxon>Rubrobacteraceae</taxon>
        <taxon>environmental samples</taxon>
    </lineage>
</organism>
<dbReference type="Pfam" id="PF00353">
    <property type="entry name" value="HemolysinCabind"/>
    <property type="match status" value="1"/>
</dbReference>
<dbReference type="SUPFAM" id="SSF51120">
    <property type="entry name" value="beta-Roll"/>
    <property type="match status" value="1"/>
</dbReference>
<dbReference type="GO" id="GO:0005509">
    <property type="term" value="F:calcium ion binding"/>
    <property type="evidence" value="ECO:0007669"/>
    <property type="project" value="InterPro"/>
</dbReference>
<protein>
    <recommendedName>
        <fullName evidence="3">Alkaline phosphatase</fullName>
    </recommendedName>
</protein>
<sequence length="126" mass="13453">MRKIATMTAALMFMLTLSTGAAFAALVEGNNNDNTLFGTPRADTIEAYGGEDLVIGLKGKDRIYGGKGQDRLFGGYGDDHIVSRDLNPRGIGQRDVVNCGPGHDTFVADLEDRVRDNCEEGSVIGS</sequence>
<proteinExistence type="predicted"/>
<dbReference type="InterPro" id="IPR001343">
    <property type="entry name" value="Hemolysn_Ca-bd"/>
</dbReference>
<feature type="chain" id="PRO_5027121143" description="Alkaline phosphatase" evidence="1">
    <location>
        <begin position="25"/>
        <end position="126"/>
    </location>
</feature>
<dbReference type="AlphaFoldDB" id="A0A6J4PL57"/>
<dbReference type="InterPro" id="IPR011049">
    <property type="entry name" value="Serralysin-like_metalloprot_C"/>
</dbReference>
<evidence type="ECO:0008006" key="3">
    <source>
        <dbReference type="Google" id="ProtNLM"/>
    </source>
</evidence>
<evidence type="ECO:0000313" key="2">
    <source>
        <dbReference type="EMBL" id="CAA9417648.1"/>
    </source>
</evidence>
<name>A0A6J4PL57_9ACTN</name>
<dbReference type="EMBL" id="CADCUT010000144">
    <property type="protein sequence ID" value="CAA9417648.1"/>
    <property type="molecule type" value="Genomic_DNA"/>
</dbReference>
<dbReference type="InterPro" id="IPR018511">
    <property type="entry name" value="Hemolysin-typ_Ca-bd_CS"/>
</dbReference>
<dbReference type="Gene3D" id="2.150.10.10">
    <property type="entry name" value="Serralysin-like metalloprotease, C-terminal"/>
    <property type="match status" value="1"/>
</dbReference>
<accession>A0A6J4PL57</accession>